<sequence>MKSTIIYLGLVASFFTTNSKAANEFKAQDLNQQEIITAMAENNQQNQLILVSQQFSKGKTETNTAEEIVLEPITKNYAGYSKTVEETIIEDQLITESQQVIAQPLSLEKTFADYINEANQITESNVTTEVYSLDFEKINRSVKNNKVYRNNMAVTVDLKL</sequence>
<dbReference type="RefSeq" id="WP_131475907.1">
    <property type="nucleotide sequence ID" value="NZ_SJPE01000007.1"/>
</dbReference>
<feature type="chain" id="PRO_5020601765" evidence="1">
    <location>
        <begin position="22"/>
        <end position="160"/>
    </location>
</feature>
<evidence type="ECO:0000256" key="1">
    <source>
        <dbReference type="SAM" id="SignalP"/>
    </source>
</evidence>
<feature type="signal peptide" evidence="1">
    <location>
        <begin position="1"/>
        <end position="21"/>
    </location>
</feature>
<dbReference type="Proteomes" id="UP000293300">
    <property type="component" value="Unassembled WGS sequence"/>
</dbReference>
<dbReference type="EMBL" id="SJPE01000007">
    <property type="protein sequence ID" value="TBX69132.1"/>
    <property type="molecule type" value="Genomic_DNA"/>
</dbReference>
<proteinExistence type="predicted"/>
<dbReference type="AlphaFoldDB" id="A0A4Q9YZ41"/>
<evidence type="ECO:0000313" key="2">
    <source>
        <dbReference type="EMBL" id="TBX69132.1"/>
    </source>
</evidence>
<name>A0A4Q9YZ41_9FLAO</name>
<protein>
    <submittedName>
        <fullName evidence="2">Uncharacterized protein</fullName>
    </submittedName>
</protein>
<dbReference type="OrthoDB" id="1366105at2"/>
<organism evidence="2 3">
    <name type="scientific">Flavobacterium silvisoli</name>
    <dbReference type="NCBI Taxonomy" id="2529433"/>
    <lineage>
        <taxon>Bacteria</taxon>
        <taxon>Pseudomonadati</taxon>
        <taxon>Bacteroidota</taxon>
        <taxon>Flavobacteriia</taxon>
        <taxon>Flavobacteriales</taxon>
        <taxon>Flavobacteriaceae</taxon>
        <taxon>Flavobacterium</taxon>
    </lineage>
</organism>
<accession>A0A4Q9YZ41</accession>
<reference evidence="2 3" key="1">
    <citation type="submission" date="2019-02" db="EMBL/GenBank/DDBJ databases">
        <title>Flavobacterium sp. RD-2-33 isolated from forest soil.</title>
        <authorList>
            <person name="Chaudhary D.K."/>
        </authorList>
    </citation>
    <scope>NUCLEOTIDE SEQUENCE [LARGE SCALE GENOMIC DNA]</scope>
    <source>
        <strain evidence="2 3">RD-2-33</strain>
    </source>
</reference>
<keyword evidence="1" id="KW-0732">Signal</keyword>
<gene>
    <name evidence="2" type="ORF">EZL74_07065</name>
</gene>
<comment type="caution">
    <text evidence="2">The sequence shown here is derived from an EMBL/GenBank/DDBJ whole genome shotgun (WGS) entry which is preliminary data.</text>
</comment>
<keyword evidence="3" id="KW-1185">Reference proteome</keyword>
<evidence type="ECO:0000313" key="3">
    <source>
        <dbReference type="Proteomes" id="UP000293300"/>
    </source>
</evidence>